<dbReference type="EMBL" id="KI392614">
    <property type="protein sequence ID" value="ERN12492.1"/>
    <property type="molecule type" value="Genomic_DNA"/>
</dbReference>
<feature type="repeat" description="PPR" evidence="3">
    <location>
        <begin position="275"/>
        <end position="309"/>
    </location>
</feature>
<evidence type="ECO:0000256" key="1">
    <source>
        <dbReference type="ARBA" id="ARBA00007626"/>
    </source>
</evidence>
<dbReference type="eggNOG" id="KOG4197">
    <property type="taxonomic scope" value="Eukaryota"/>
</dbReference>
<organism evidence="4 5">
    <name type="scientific">Amborella trichopoda</name>
    <dbReference type="NCBI Taxonomy" id="13333"/>
    <lineage>
        <taxon>Eukaryota</taxon>
        <taxon>Viridiplantae</taxon>
        <taxon>Streptophyta</taxon>
        <taxon>Embryophyta</taxon>
        <taxon>Tracheophyta</taxon>
        <taxon>Spermatophyta</taxon>
        <taxon>Magnoliopsida</taxon>
        <taxon>Amborellales</taxon>
        <taxon>Amborellaceae</taxon>
        <taxon>Amborella</taxon>
    </lineage>
</organism>
<dbReference type="SUPFAM" id="SSF81901">
    <property type="entry name" value="HCP-like"/>
    <property type="match status" value="1"/>
</dbReference>
<dbReference type="Pfam" id="PF01535">
    <property type="entry name" value="PPR"/>
    <property type="match status" value="4"/>
</dbReference>
<feature type="repeat" description="PPR" evidence="3">
    <location>
        <begin position="205"/>
        <end position="239"/>
    </location>
</feature>
<name>W1PR23_AMBTC</name>
<dbReference type="HOGENOM" id="CLU_002706_49_4_1"/>
<dbReference type="PANTHER" id="PTHR47938:SF34">
    <property type="entry name" value="EXPRESSED PROTEIN"/>
    <property type="match status" value="1"/>
</dbReference>
<dbReference type="OMA" id="ICGYFRE"/>
<feature type="repeat" description="PPR" evidence="3">
    <location>
        <begin position="375"/>
        <end position="409"/>
    </location>
</feature>
<evidence type="ECO:0000256" key="3">
    <source>
        <dbReference type="PROSITE-ProRule" id="PRU00708"/>
    </source>
</evidence>
<sequence length="1006" mass="113408">MLFWGLLKMGRLKEAENFLTQLNGFSCIGEIYQKMLFLGLCRGDDPEKAWIFIKDHMIQRGILPSSLGFYFLIVCLIYQHRIDEARQVFELMVKNGVIVDSLVINAVLDGYFTVKKFNSGLGFFEEVLGKGFNLNASTYARAMELLCKENRVGEVGELVLRMEREGLIADSVIYTIWISGLFQDGDLMGAFRKHKEMVELGFKPDLISYAVLIDGFCKEGNVEKASGFVHDMWNNGIRPNMVSFTSIIDSLCKKGMLEVAIQFFHKLEELGLQGDEITYAALIDGLCRNNDWQRVFCLLEEMEIKGIDVTVITYNVLINALCIRGRTSDAFEISGGFFGDNCTCSTLIHGYGKKRDMLGVLGVRRRMEEAGVSPDLVTCNALIKALSMAGSFDEAFKLFRLLSEMDLVPNSITYCIMIHGCCNVGKITDALKIFDAYRQSGLALNIVNYNCIIGGLCREGMVMMAAEIFNEALDRGLVPDAITYKVLIKALLKEGKVEEVLDFLGHLEELDIGLEALMYNRVICWFCKQQLFKEALEVIEIMMRKGLVVSNKSYYAITKGLLNRGKNGKVRLFLSRFIKEYGILEPKIYRLLIIYLSKKDVRRAIQLYDVMTSNGLKLALSTVLLNALTKEGRVEEAHALVTKAEERGLLLDVVAYSILIDALCKQGSLERALDLCASLKNKGISPNIYTYNSVINGLCQEGCLVQAFRLFDSLAKEGVHPTIITYSILIRSLSREGLLQDAHQLFKSMIEKEISPNTIVYNLLIHGYCRIGMMEESLKLVRDMEIKCIVPDGVTVSALIKGFYLKCDMEGALGCFYEFKGRGILPDSLGYVSLIKGLFVKGRKEESRSIVMDMLNNKPVMDSVKADVMIDSDYLSSYLSFLCREGNIQEATELLLEIEAMILASKRCNGNREVMNPKLNELWKKETSRRENEKFDFGTGATHHLMEFDSGLEYMNFGLETPRPRLHEDDKIANFDTYYAIISSLCSRGDKEGTTRVVKEMLASFK</sequence>
<feature type="repeat" description="PPR" evidence="3">
    <location>
        <begin position="340"/>
        <end position="374"/>
    </location>
</feature>
<keyword evidence="2" id="KW-0677">Repeat</keyword>
<feature type="repeat" description="PPR" evidence="3">
    <location>
        <begin position="480"/>
        <end position="514"/>
    </location>
</feature>
<evidence type="ECO:0000313" key="4">
    <source>
        <dbReference type="EMBL" id="ERN12492.1"/>
    </source>
</evidence>
<feature type="repeat" description="PPR" evidence="3">
    <location>
        <begin position="170"/>
        <end position="204"/>
    </location>
</feature>
<evidence type="ECO:0008006" key="6">
    <source>
        <dbReference type="Google" id="ProtNLM"/>
    </source>
</evidence>
<evidence type="ECO:0000256" key="2">
    <source>
        <dbReference type="ARBA" id="ARBA00022737"/>
    </source>
</evidence>
<dbReference type="NCBIfam" id="TIGR00756">
    <property type="entry name" value="PPR"/>
    <property type="match status" value="13"/>
</dbReference>
<gene>
    <name evidence="4" type="ORF">AMTR_s00025p00172020</name>
</gene>
<feature type="repeat" description="PPR" evidence="3">
    <location>
        <begin position="135"/>
        <end position="169"/>
    </location>
</feature>
<feature type="repeat" description="PPR" evidence="3">
    <location>
        <begin position="652"/>
        <end position="686"/>
    </location>
</feature>
<feature type="repeat" description="PPR" evidence="3">
    <location>
        <begin position="240"/>
        <end position="274"/>
    </location>
</feature>
<accession>W1PR23</accession>
<dbReference type="PROSITE" id="PS51375">
    <property type="entry name" value="PPR"/>
    <property type="match status" value="15"/>
</dbReference>
<dbReference type="PANTHER" id="PTHR47938">
    <property type="entry name" value="RESPIRATORY COMPLEX I CHAPERONE (CIA84), PUTATIVE (AFU_ORTHOLOGUE AFUA_2G06020)-RELATED"/>
    <property type="match status" value="1"/>
</dbReference>
<comment type="similarity">
    <text evidence="1">Belongs to the PPR family. P subfamily.</text>
</comment>
<feature type="repeat" description="PPR" evidence="3">
    <location>
        <begin position="410"/>
        <end position="444"/>
    </location>
</feature>
<dbReference type="GO" id="GO:0003729">
    <property type="term" value="F:mRNA binding"/>
    <property type="evidence" value="ECO:0000318"/>
    <property type="project" value="GO_Central"/>
</dbReference>
<keyword evidence="5" id="KW-1185">Reference proteome</keyword>
<dbReference type="InterPro" id="IPR011990">
    <property type="entry name" value="TPR-like_helical_dom_sf"/>
</dbReference>
<dbReference type="AlphaFoldDB" id="W1PR23"/>
<feature type="repeat" description="PPR" evidence="3">
    <location>
        <begin position="757"/>
        <end position="791"/>
    </location>
</feature>
<dbReference type="Gene3D" id="1.25.40.10">
    <property type="entry name" value="Tetratricopeptide repeat domain"/>
    <property type="match status" value="7"/>
</dbReference>
<protein>
    <recommendedName>
        <fullName evidence="6">Pentacotripeptide-repeat region of PRORP domain-containing protein</fullName>
    </recommendedName>
</protein>
<feature type="repeat" description="PPR" evidence="3">
    <location>
        <begin position="445"/>
        <end position="479"/>
    </location>
</feature>
<dbReference type="Proteomes" id="UP000017836">
    <property type="component" value="Unassembled WGS sequence"/>
</dbReference>
<evidence type="ECO:0000313" key="5">
    <source>
        <dbReference type="Proteomes" id="UP000017836"/>
    </source>
</evidence>
<dbReference type="Pfam" id="PF13041">
    <property type="entry name" value="PPR_2"/>
    <property type="match status" value="6"/>
</dbReference>
<feature type="repeat" description="PPR" evidence="3">
    <location>
        <begin position="722"/>
        <end position="756"/>
    </location>
</feature>
<feature type="repeat" description="PPR" evidence="3">
    <location>
        <begin position="515"/>
        <end position="549"/>
    </location>
</feature>
<reference evidence="5" key="1">
    <citation type="journal article" date="2013" name="Science">
        <title>The Amborella genome and the evolution of flowering plants.</title>
        <authorList>
            <consortium name="Amborella Genome Project"/>
        </authorList>
    </citation>
    <scope>NUCLEOTIDE SEQUENCE [LARGE SCALE GENOMIC DNA]</scope>
</reference>
<dbReference type="Gramene" id="ERN12492">
    <property type="protein sequence ID" value="ERN12492"/>
    <property type="gene ID" value="AMTR_s00025p00172020"/>
</dbReference>
<feature type="repeat" description="PPR" evidence="3">
    <location>
        <begin position="687"/>
        <end position="721"/>
    </location>
</feature>
<dbReference type="Pfam" id="PF12854">
    <property type="entry name" value="PPR_1"/>
    <property type="match status" value="1"/>
</dbReference>
<proteinExistence type="inferred from homology"/>
<dbReference type="InterPro" id="IPR002885">
    <property type="entry name" value="PPR_rpt"/>
</dbReference>